<gene>
    <name evidence="2" type="ORF">PBIL07802_LOCUS8691</name>
</gene>
<feature type="compositionally biased region" description="Acidic residues" evidence="1">
    <location>
        <begin position="199"/>
        <end position="217"/>
    </location>
</feature>
<feature type="compositionally biased region" description="Polar residues" evidence="1">
    <location>
        <begin position="129"/>
        <end position="156"/>
    </location>
</feature>
<sequence length="256" mass="25309">MGMGMSMGGGMGGGMSGDKGGEEVYYTSTVRGREGGRGEGAVDITASLPSRPSAHAGSTATNMLESGGGVSKYSSSLRDLPDPSYGGGRGVSEKPEMGSSVGMMGGRGGGSANDRYAPPATRSMPPVKSSFSSPAPLPSTSAKVESEVDSNGSSSEGVEDRYGVGRKGGEGWGAGSSEGGRHGMSGGGGGKGGMGEAGDVVEEDIEEDIEVEEEEESLGLPSFPSASNKKSSLPSLAPLSRRGGGGGGGMLPSLKL</sequence>
<protein>
    <submittedName>
        <fullName evidence="2">Uncharacterized protein</fullName>
    </submittedName>
</protein>
<reference evidence="2" key="1">
    <citation type="submission" date="2021-01" db="EMBL/GenBank/DDBJ databases">
        <authorList>
            <person name="Corre E."/>
            <person name="Pelletier E."/>
            <person name="Niang G."/>
            <person name="Scheremetjew M."/>
            <person name="Finn R."/>
            <person name="Kale V."/>
            <person name="Holt S."/>
            <person name="Cochrane G."/>
            <person name="Meng A."/>
            <person name="Brown T."/>
            <person name="Cohen L."/>
        </authorList>
    </citation>
    <scope>NUCLEOTIDE SEQUENCE</scope>
    <source>
        <strain evidence="2">NIES-2562</strain>
    </source>
</reference>
<organism evidence="2">
    <name type="scientific">Palpitomonas bilix</name>
    <dbReference type="NCBI Taxonomy" id="652834"/>
    <lineage>
        <taxon>Eukaryota</taxon>
        <taxon>Eukaryota incertae sedis</taxon>
    </lineage>
</organism>
<accession>A0A7S3D569</accession>
<feature type="compositionally biased region" description="Gly residues" evidence="1">
    <location>
        <begin position="1"/>
        <end position="18"/>
    </location>
</feature>
<feature type="region of interest" description="Disordered" evidence="1">
    <location>
        <begin position="1"/>
        <end position="256"/>
    </location>
</feature>
<feature type="compositionally biased region" description="Gly residues" evidence="1">
    <location>
        <begin position="170"/>
        <end position="196"/>
    </location>
</feature>
<name>A0A7S3D569_9EUKA</name>
<proteinExistence type="predicted"/>
<feature type="compositionally biased region" description="Basic and acidic residues" evidence="1">
    <location>
        <begin position="158"/>
        <end position="169"/>
    </location>
</feature>
<dbReference type="AlphaFoldDB" id="A0A7S3D569"/>
<evidence type="ECO:0000313" key="2">
    <source>
        <dbReference type="EMBL" id="CAE0246508.1"/>
    </source>
</evidence>
<dbReference type="EMBL" id="HBIB01013185">
    <property type="protein sequence ID" value="CAE0246508.1"/>
    <property type="molecule type" value="Transcribed_RNA"/>
</dbReference>
<evidence type="ECO:0000256" key="1">
    <source>
        <dbReference type="SAM" id="MobiDB-lite"/>
    </source>
</evidence>
<feature type="compositionally biased region" description="Low complexity" evidence="1">
    <location>
        <begin position="224"/>
        <end position="240"/>
    </location>
</feature>